<name>A0AAN6QPJ2_9PEZI</name>
<dbReference type="SMART" id="SM00449">
    <property type="entry name" value="SPRY"/>
    <property type="match status" value="1"/>
</dbReference>
<dbReference type="SUPFAM" id="SSF49899">
    <property type="entry name" value="Concanavalin A-like lectins/glucanases"/>
    <property type="match status" value="1"/>
</dbReference>
<dbReference type="PROSITE" id="PS50188">
    <property type="entry name" value="B302_SPRY"/>
    <property type="match status" value="1"/>
</dbReference>
<dbReference type="EMBL" id="MU853352">
    <property type="protein sequence ID" value="KAK4110137.1"/>
    <property type="molecule type" value="Genomic_DNA"/>
</dbReference>
<dbReference type="Proteomes" id="UP001302812">
    <property type="component" value="Unassembled WGS sequence"/>
</dbReference>
<comment type="caution">
    <text evidence="2">The sequence shown here is derived from an EMBL/GenBank/DDBJ whole genome shotgun (WGS) entry which is preliminary data.</text>
</comment>
<dbReference type="RefSeq" id="XP_064667707.1">
    <property type="nucleotide sequence ID" value="XM_064813784.1"/>
</dbReference>
<reference evidence="2" key="1">
    <citation type="journal article" date="2023" name="Mol. Phylogenet. Evol.">
        <title>Genome-scale phylogeny and comparative genomics of the fungal order Sordariales.</title>
        <authorList>
            <person name="Hensen N."/>
            <person name="Bonometti L."/>
            <person name="Westerberg I."/>
            <person name="Brannstrom I.O."/>
            <person name="Guillou S."/>
            <person name="Cros-Aarteil S."/>
            <person name="Calhoun S."/>
            <person name="Haridas S."/>
            <person name="Kuo A."/>
            <person name="Mondo S."/>
            <person name="Pangilinan J."/>
            <person name="Riley R."/>
            <person name="LaButti K."/>
            <person name="Andreopoulos B."/>
            <person name="Lipzen A."/>
            <person name="Chen C."/>
            <person name="Yan M."/>
            <person name="Daum C."/>
            <person name="Ng V."/>
            <person name="Clum A."/>
            <person name="Steindorff A."/>
            <person name="Ohm R.A."/>
            <person name="Martin F."/>
            <person name="Silar P."/>
            <person name="Natvig D.O."/>
            <person name="Lalanne C."/>
            <person name="Gautier V."/>
            <person name="Ament-Velasquez S.L."/>
            <person name="Kruys A."/>
            <person name="Hutchinson M.I."/>
            <person name="Powell A.J."/>
            <person name="Barry K."/>
            <person name="Miller A.N."/>
            <person name="Grigoriev I.V."/>
            <person name="Debuchy R."/>
            <person name="Gladieux P."/>
            <person name="Hiltunen Thoren M."/>
            <person name="Johannesson H."/>
        </authorList>
    </citation>
    <scope>NUCLEOTIDE SEQUENCE</scope>
    <source>
        <strain evidence="2">CBS 508.74</strain>
    </source>
</reference>
<dbReference type="AlphaFoldDB" id="A0AAN6QPJ2"/>
<dbReference type="InterPro" id="IPR001870">
    <property type="entry name" value="B30.2/SPRY"/>
</dbReference>
<dbReference type="InterPro" id="IPR003877">
    <property type="entry name" value="SPRY_dom"/>
</dbReference>
<dbReference type="InterPro" id="IPR036770">
    <property type="entry name" value="Ankyrin_rpt-contain_sf"/>
</dbReference>
<dbReference type="CDD" id="cd12885">
    <property type="entry name" value="SPRY_RanBP_like"/>
    <property type="match status" value="1"/>
</dbReference>
<reference evidence="2" key="2">
    <citation type="submission" date="2023-05" db="EMBL/GenBank/DDBJ databases">
        <authorList>
            <consortium name="Lawrence Berkeley National Laboratory"/>
            <person name="Steindorff A."/>
            <person name="Hensen N."/>
            <person name="Bonometti L."/>
            <person name="Westerberg I."/>
            <person name="Brannstrom I.O."/>
            <person name="Guillou S."/>
            <person name="Cros-Aarteil S."/>
            <person name="Calhoun S."/>
            <person name="Haridas S."/>
            <person name="Kuo A."/>
            <person name="Mondo S."/>
            <person name="Pangilinan J."/>
            <person name="Riley R."/>
            <person name="Labutti K."/>
            <person name="Andreopoulos B."/>
            <person name="Lipzen A."/>
            <person name="Chen C."/>
            <person name="Yanf M."/>
            <person name="Daum C."/>
            <person name="Ng V."/>
            <person name="Clum A."/>
            <person name="Ohm R."/>
            <person name="Martin F."/>
            <person name="Silar P."/>
            <person name="Natvig D."/>
            <person name="Lalanne C."/>
            <person name="Gautier V."/>
            <person name="Ament-Velasquez S.L."/>
            <person name="Kruys A."/>
            <person name="Hutchinson M.I."/>
            <person name="Powell A.J."/>
            <person name="Barry K."/>
            <person name="Miller A.N."/>
            <person name="Grigoriev I.V."/>
            <person name="Debuchy R."/>
            <person name="Gladieux P."/>
            <person name="Thoren M.H."/>
            <person name="Johannesson H."/>
        </authorList>
    </citation>
    <scope>NUCLEOTIDE SEQUENCE</scope>
    <source>
        <strain evidence="2">CBS 508.74</strain>
    </source>
</reference>
<feature type="domain" description="B30.2/SPRY" evidence="1">
    <location>
        <begin position="35"/>
        <end position="261"/>
    </location>
</feature>
<evidence type="ECO:0000313" key="2">
    <source>
        <dbReference type="EMBL" id="KAK4110137.1"/>
    </source>
</evidence>
<proteinExistence type="predicted"/>
<sequence>MHGYAATVRALLAANPKPNVNLLDYQEHTALALAYEQWAVTRQKSSYEETVSLLIDADPSGAAADANLVAVCAANGSTKLLKQLAHLDGQTLLHTSGRRVCVSADKPLPAGLERYYFEVTLTEIPEGAARRAAQANTRADKPEFSEIAVGFCTLGGAAIAFPGWFPFQDNLSGAESWAYHADTGNCYESCTEVEEEIFDELRYGVGDTVGAGVDLDKGEIWFTRNGVVLEKRFKSVTGRLFPVVGLHDPVMVETNFGGHWGS</sequence>
<keyword evidence="3" id="KW-1185">Reference proteome</keyword>
<organism evidence="2 3">
    <name type="scientific">Canariomyces notabilis</name>
    <dbReference type="NCBI Taxonomy" id="2074819"/>
    <lineage>
        <taxon>Eukaryota</taxon>
        <taxon>Fungi</taxon>
        <taxon>Dikarya</taxon>
        <taxon>Ascomycota</taxon>
        <taxon>Pezizomycotina</taxon>
        <taxon>Sordariomycetes</taxon>
        <taxon>Sordariomycetidae</taxon>
        <taxon>Sordariales</taxon>
        <taxon>Chaetomiaceae</taxon>
        <taxon>Canariomyces</taxon>
    </lineage>
</organism>
<accession>A0AAN6QPJ2</accession>
<dbReference type="Gene3D" id="2.60.120.920">
    <property type="match status" value="1"/>
</dbReference>
<protein>
    <recommendedName>
        <fullName evidence="1">B30.2/SPRY domain-containing protein</fullName>
    </recommendedName>
</protein>
<dbReference type="InterPro" id="IPR044736">
    <property type="entry name" value="Gid1/RanBPM/SPLA_SPRY"/>
</dbReference>
<dbReference type="Gene3D" id="1.25.40.20">
    <property type="entry name" value="Ankyrin repeat-containing domain"/>
    <property type="match status" value="1"/>
</dbReference>
<dbReference type="InterPro" id="IPR013320">
    <property type="entry name" value="ConA-like_dom_sf"/>
</dbReference>
<evidence type="ECO:0000259" key="1">
    <source>
        <dbReference type="PROSITE" id="PS50188"/>
    </source>
</evidence>
<evidence type="ECO:0000313" key="3">
    <source>
        <dbReference type="Proteomes" id="UP001302812"/>
    </source>
</evidence>
<gene>
    <name evidence="2" type="ORF">N656DRAFT_770513</name>
</gene>
<dbReference type="InterPro" id="IPR043136">
    <property type="entry name" value="B30.2/SPRY_sf"/>
</dbReference>
<dbReference type="GeneID" id="89937909"/>
<dbReference type="Pfam" id="PF00622">
    <property type="entry name" value="SPRY"/>
    <property type="match status" value="1"/>
</dbReference>